<evidence type="ECO:0000256" key="16">
    <source>
        <dbReference type="SAM" id="MobiDB-lite"/>
    </source>
</evidence>
<gene>
    <name evidence="19" type="ORF">CDAUBV1_LOCUS17301</name>
</gene>
<dbReference type="GO" id="GO:0045211">
    <property type="term" value="C:postsynaptic membrane"/>
    <property type="evidence" value="ECO:0007669"/>
    <property type="project" value="InterPro"/>
</dbReference>
<dbReference type="PRINTS" id="PR00252">
    <property type="entry name" value="NRIONCHANNEL"/>
</dbReference>
<dbReference type="SUPFAM" id="SSF90112">
    <property type="entry name" value="Neurotransmitter-gated ion-channel transmembrane pore"/>
    <property type="match status" value="1"/>
</dbReference>
<evidence type="ECO:0000259" key="17">
    <source>
        <dbReference type="Pfam" id="PF02931"/>
    </source>
</evidence>
<dbReference type="InterPro" id="IPR036719">
    <property type="entry name" value="Neuro-gated_channel_TM_sf"/>
</dbReference>
<evidence type="ECO:0000256" key="14">
    <source>
        <dbReference type="ARBA" id="ARBA00034099"/>
    </source>
</evidence>
<name>A0AAV2TYR9_CALDB</name>
<dbReference type="GO" id="GO:0022848">
    <property type="term" value="F:acetylcholine-gated monoatomic cation-selective channel activity"/>
    <property type="evidence" value="ECO:0007669"/>
    <property type="project" value="InterPro"/>
</dbReference>
<reference evidence="19" key="1">
    <citation type="submission" date="2024-06" db="EMBL/GenBank/DDBJ databases">
        <authorList>
            <person name="Liu X."/>
            <person name="Lenzi L."/>
            <person name="Haldenby T S."/>
            <person name="Uol C."/>
        </authorList>
    </citation>
    <scope>NUCLEOTIDE SEQUENCE</scope>
</reference>
<feature type="transmembrane region" description="Helical" evidence="15">
    <location>
        <begin position="242"/>
        <end position="265"/>
    </location>
</feature>
<dbReference type="PROSITE" id="PS00236">
    <property type="entry name" value="NEUROTR_ION_CHANNEL"/>
    <property type="match status" value="1"/>
</dbReference>
<dbReference type="Gene3D" id="1.20.58.390">
    <property type="entry name" value="Neurotransmitter-gated ion-channel transmembrane domain"/>
    <property type="match status" value="1"/>
</dbReference>
<keyword evidence="10" id="KW-0675">Receptor</keyword>
<proteinExistence type="inferred from homology"/>
<dbReference type="InterPro" id="IPR006201">
    <property type="entry name" value="Neur_channel"/>
</dbReference>
<keyword evidence="8 15" id="KW-0472">Membrane</keyword>
<comment type="similarity">
    <text evidence="1">Belongs to the ligand-gated ion channel (TC 1.A.9) family. Acetylcholine receptor (TC 1.A.9.1) subfamily.</text>
</comment>
<feature type="domain" description="Neurotransmitter-gated ion-channel ligand-binding" evidence="17">
    <location>
        <begin position="30"/>
        <end position="241"/>
    </location>
</feature>
<evidence type="ECO:0000256" key="4">
    <source>
        <dbReference type="ARBA" id="ARBA00022692"/>
    </source>
</evidence>
<dbReference type="CDD" id="cd19051">
    <property type="entry name" value="LGIC_TM_cation"/>
    <property type="match status" value="1"/>
</dbReference>
<evidence type="ECO:0000256" key="3">
    <source>
        <dbReference type="ARBA" id="ARBA00022475"/>
    </source>
</evidence>
<keyword evidence="5 15" id="KW-1133">Transmembrane helix</keyword>
<feature type="transmembrane region" description="Helical" evidence="15">
    <location>
        <begin position="303"/>
        <end position="321"/>
    </location>
</feature>
<dbReference type="AlphaFoldDB" id="A0AAV2TYR9"/>
<keyword evidence="7 15" id="KW-0406">Ion transport</keyword>
<evidence type="ECO:0000256" key="6">
    <source>
        <dbReference type="ARBA" id="ARBA00023018"/>
    </source>
</evidence>
<dbReference type="InterPro" id="IPR036734">
    <property type="entry name" value="Neur_chan_lig-bd_sf"/>
</dbReference>
<keyword evidence="3" id="KW-1003">Cell membrane</keyword>
<evidence type="ECO:0000313" key="19">
    <source>
        <dbReference type="EMBL" id="CAL5142017.1"/>
    </source>
</evidence>
<feature type="compositionally biased region" description="Polar residues" evidence="16">
    <location>
        <begin position="462"/>
        <end position="477"/>
    </location>
</feature>
<keyword evidence="11" id="KW-0325">Glycoprotein</keyword>
<dbReference type="InterPro" id="IPR002394">
    <property type="entry name" value="Nicotinic_acetylcholine_rcpt"/>
</dbReference>
<evidence type="ECO:0000256" key="10">
    <source>
        <dbReference type="ARBA" id="ARBA00023170"/>
    </source>
</evidence>
<feature type="transmembrane region" description="Helical" evidence="15">
    <location>
        <begin position="6"/>
        <end position="26"/>
    </location>
</feature>
<evidence type="ECO:0000256" key="2">
    <source>
        <dbReference type="ARBA" id="ARBA00022448"/>
    </source>
</evidence>
<keyword evidence="6" id="KW-0770">Synapse</keyword>
<keyword evidence="4 15" id="KW-0812">Transmembrane</keyword>
<comment type="subcellular location">
    <subcellularLocation>
        <location evidence="14">Synaptic cell membrane</location>
        <topology evidence="14">Multi-pass membrane protein</topology>
    </subcellularLocation>
</comment>
<feature type="domain" description="Neurotransmitter-gated ion-channel transmembrane" evidence="18">
    <location>
        <begin position="248"/>
        <end position="565"/>
    </location>
</feature>
<feature type="transmembrane region" description="Helical" evidence="15">
    <location>
        <begin position="271"/>
        <end position="291"/>
    </location>
</feature>
<dbReference type="InterPro" id="IPR006202">
    <property type="entry name" value="Neur_chan_lig-bd"/>
</dbReference>
<dbReference type="GO" id="GO:0004888">
    <property type="term" value="F:transmembrane signaling receptor activity"/>
    <property type="evidence" value="ECO:0007669"/>
    <property type="project" value="InterPro"/>
</dbReference>
<dbReference type="InterPro" id="IPR018000">
    <property type="entry name" value="Neurotransmitter_ion_chnl_CS"/>
</dbReference>
<sequence length="611" mass="70386">MKLDRIGGSYCATIFLLFIIMFEKVMPSSEKRLIKQLIDNYEKAGKIGRPVKNKNETVVLGFGLSLFQLLDLDEKSQVLTVNVWAKYTWVDHLLRWDPSNYSNIREVRIPPKFVWTPDIVLYNFVDERLRELRDVMLNVDYTGRIFWNPPAIFKSSCHIDIRDFPFDYQYCFLKFVSRNYNNDEVDLQFFDNRTEIDMDEYTKSAEWIIHAHPAHRLVMMSERCGQKIPDLTFFLFLQRNPVYYGCLLVFPCILLSLLTTVVFWLPPHSPAKTILSMNIFVAYSTLLNLLASSTPSATPIVPYLGYYYCFNMTLLSISVFLSTTTINLHSYGKDHVPKCLVSMVCTFALALHITDAQELDEPEESLSLIENKLRKKKYKKELAELGKMEAARMAAVAVASSVPLIDYRMMSSSKMNLNAKFLYRGPNNQQFFANESYDPNISDPAPKPDGFVLNQAYEAATQWSQHSTPDRVQSPTSDSEKEVSPSKKPYINTNDYPALPMATTGSRKKAGRLLANMLQLKEILKNTMGKLDKKDAKLRKQRDWHLVSMTLDRLFFYSYLLIIIFAGCLLIFPRGPTMGTMEEYVEKHKSIYNERNKKIAAACFMSGVEFD</sequence>
<dbReference type="InterPro" id="IPR038050">
    <property type="entry name" value="Neuro_actylchol_rec"/>
</dbReference>
<comment type="caution">
    <text evidence="19">The sequence shown here is derived from an EMBL/GenBank/DDBJ whole genome shotgun (WGS) entry which is preliminary data.</text>
</comment>
<accession>A0AAV2TYR9</accession>
<dbReference type="Gene3D" id="2.70.170.10">
    <property type="entry name" value="Neurotransmitter-gated ion-channel ligand-binding domain"/>
    <property type="match status" value="1"/>
</dbReference>
<dbReference type="PANTHER" id="PTHR18945">
    <property type="entry name" value="NEUROTRANSMITTER GATED ION CHANNEL"/>
    <property type="match status" value="1"/>
</dbReference>
<evidence type="ECO:0000256" key="1">
    <source>
        <dbReference type="ARBA" id="ARBA00009237"/>
    </source>
</evidence>
<feature type="region of interest" description="Disordered" evidence="16">
    <location>
        <begin position="462"/>
        <end position="490"/>
    </location>
</feature>
<evidence type="ECO:0000256" key="8">
    <source>
        <dbReference type="ARBA" id="ARBA00023136"/>
    </source>
</evidence>
<evidence type="ECO:0000256" key="13">
    <source>
        <dbReference type="ARBA" id="ARBA00023303"/>
    </source>
</evidence>
<protein>
    <submittedName>
        <fullName evidence="19">Uncharacterized protein</fullName>
    </submittedName>
</protein>
<feature type="transmembrane region" description="Helical" evidence="15">
    <location>
        <begin position="554"/>
        <end position="572"/>
    </location>
</feature>
<dbReference type="Pfam" id="PF02931">
    <property type="entry name" value="Neur_chan_LBD"/>
    <property type="match status" value="1"/>
</dbReference>
<keyword evidence="2 15" id="KW-0813">Transport</keyword>
<evidence type="ECO:0000256" key="5">
    <source>
        <dbReference type="ARBA" id="ARBA00022989"/>
    </source>
</evidence>
<evidence type="ECO:0000256" key="15">
    <source>
        <dbReference type="RuleBase" id="RU000687"/>
    </source>
</evidence>
<evidence type="ECO:0000256" key="9">
    <source>
        <dbReference type="ARBA" id="ARBA00023157"/>
    </source>
</evidence>
<dbReference type="Pfam" id="PF02932">
    <property type="entry name" value="Neur_chan_memb"/>
    <property type="match status" value="1"/>
</dbReference>
<keyword evidence="12" id="KW-1071">Ligand-gated ion channel</keyword>
<dbReference type="InterPro" id="IPR006029">
    <property type="entry name" value="Neurotrans-gated_channel_TM"/>
</dbReference>
<keyword evidence="13 15" id="KW-0407">Ion channel</keyword>
<dbReference type="PRINTS" id="PR00254">
    <property type="entry name" value="NICOTINICR"/>
</dbReference>
<organism evidence="19 20">
    <name type="scientific">Calicophoron daubneyi</name>
    <name type="common">Rumen fluke</name>
    <name type="synonym">Paramphistomum daubneyi</name>
    <dbReference type="NCBI Taxonomy" id="300641"/>
    <lineage>
        <taxon>Eukaryota</taxon>
        <taxon>Metazoa</taxon>
        <taxon>Spiralia</taxon>
        <taxon>Lophotrochozoa</taxon>
        <taxon>Platyhelminthes</taxon>
        <taxon>Trematoda</taxon>
        <taxon>Digenea</taxon>
        <taxon>Plagiorchiida</taxon>
        <taxon>Pronocephalata</taxon>
        <taxon>Paramphistomoidea</taxon>
        <taxon>Paramphistomidae</taxon>
        <taxon>Calicophoron</taxon>
    </lineage>
</organism>
<evidence type="ECO:0000256" key="12">
    <source>
        <dbReference type="ARBA" id="ARBA00023286"/>
    </source>
</evidence>
<dbReference type="FunFam" id="2.70.170.10:FF:000016">
    <property type="entry name" value="Nicotinic acetylcholine receptor subunit"/>
    <property type="match status" value="1"/>
</dbReference>
<dbReference type="Proteomes" id="UP001497525">
    <property type="component" value="Unassembled WGS sequence"/>
</dbReference>
<dbReference type="EMBL" id="CAXLJL010000934">
    <property type="protein sequence ID" value="CAL5142017.1"/>
    <property type="molecule type" value="Genomic_DNA"/>
</dbReference>
<evidence type="ECO:0000256" key="7">
    <source>
        <dbReference type="ARBA" id="ARBA00023065"/>
    </source>
</evidence>
<evidence type="ECO:0000313" key="20">
    <source>
        <dbReference type="Proteomes" id="UP001497525"/>
    </source>
</evidence>
<evidence type="ECO:0000256" key="11">
    <source>
        <dbReference type="ARBA" id="ARBA00023180"/>
    </source>
</evidence>
<dbReference type="SUPFAM" id="SSF63712">
    <property type="entry name" value="Nicotinic receptor ligand binding domain-like"/>
    <property type="match status" value="1"/>
</dbReference>
<keyword evidence="9" id="KW-1015">Disulfide bond</keyword>
<evidence type="ECO:0000259" key="18">
    <source>
        <dbReference type="Pfam" id="PF02932"/>
    </source>
</evidence>